<dbReference type="Proteomes" id="UP000179099">
    <property type="component" value="Unassembled WGS sequence"/>
</dbReference>
<evidence type="ECO:0000313" key="1">
    <source>
        <dbReference type="EMBL" id="OGZ33551.1"/>
    </source>
</evidence>
<name>A0A1G2F7L6_9BACT</name>
<dbReference type="AlphaFoldDB" id="A0A1G2F7L6"/>
<sequence>MNKPDQTLAEDLKLREIPAEEFIIQRDKLPPSLRAFLDPHTKEKYEEMKAALFLSEDNNSGFGLRPDGGLISVFSLEKEKGPKLVQEALSRGAKYLSCCGEKLKELYEEAGFVITKHKDWDQEFAPPDWDYERFGTPNYYEMKLKKPETS</sequence>
<dbReference type="STRING" id="1801992.A2Y98_01290"/>
<organism evidence="1 2">
    <name type="scientific">Candidatus Portnoybacteria bacterium RBG_19FT_COMBO_36_7</name>
    <dbReference type="NCBI Taxonomy" id="1801992"/>
    <lineage>
        <taxon>Bacteria</taxon>
        <taxon>Candidatus Portnoyibacteriota</taxon>
    </lineage>
</organism>
<protein>
    <recommendedName>
        <fullName evidence="3">N-acetyltransferase domain-containing protein</fullName>
    </recommendedName>
</protein>
<proteinExistence type="predicted"/>
<accession>A0A1G2F7L6</accession>
<dbReference type="EMBL" id="MHMW01000028">
    <property type="protein sequence ID" value="OGZ33551.1"/>
    <property type="molecule type" value="Genomic_DNA"/>
</dbReference>
<evidence type="ECO:0008006" key="3">
    <source>
        <dbReference type="Google" id="ProtNLM"/>
    </source>
</evidence>
<gene>
    <name evidence="1" type="ORF">A2Y98_01290</name>
</gene>
<reference evidence="1 2" key="1">
    <citation type="journal article" date="2016" name="Nat. Commun.">
        <title>Thousands of microbial genomes shed light on interconnected biogeochemical processes in an aquifer system.</title>
        <authorList>
            <person name="Anantharaman K."/>
            <person name="Brown C.T."/>
            <person name="Hug L.A."/>
            <person name="Sharon I."/>
            <person name="Castelle C.J."/>
            <person name="Probst A.J."/>
            <person name="Thomas B.C."/>
            <person name="Singh A."/>
            <person name="Wilkins M.J."/>
            <person name="Karaoz U."/>
            <person name="Brodie E.L."/>
            <person name="Williams K.H."/>
            <person name="Hubbard S.S."/>
            <person name="Banfield J.F."/>
        </authorList>
    </citation>
    <scope>NUCLEOTIDE SEQUENCE [LARGE SCALE GENOMIC DNA]</scope>
</reference>
<evidence type="ECO:0000313" key="2">
    <source>
        <dbReference type="Proteomes" id="UP000179099"/>
    </source>
</evidence>
<comment type="caution">
    <text evidence="1">The sequence shown here is derived from an EMBL/GenBank/DDBJ whole genome shotgun (WGS) entry which is preliminary data.</text>
</comment>